<gene>
    <name evidence="3" type="ORF">JMJ56_21725</name>
</gene>
<name>A0ABS1U7H6_9PROT</name>
<comment type="caution">
    <text evidence="3">The sequence shown here is derived from an EMBL/GenBank/DDBJ whole genome shotgun (WGS) entry which is preliminary data.</text>
</comment>
<dbReference type="PANTHER" id="PTHR16263">
    <property type="entry name" value="TETRATRICOPEPTIDE REPEAT PROTEIN 38"/>
    <property type="match status" value="1"/>
</dbReference>
<evidence type="ECO:0008006" key="5">
    <source>
        <dbReference type="Google" id="ProtNLM"/>
    </source>
</evidence>
<sequence>MYHLERREFGEALGLYDRRFRDLASPLAQAMPDFIVDAQNAASMLFRLELRSVAVGDRWVELADKAEARVGDHLSPFTLPHRMMALAATGRWAAADRMLGTMREAARANRGDHAVVLRDAAIPVCEAVLPHRRGDYAVAVEAMRPALGVMYRLGGSHAQQDVLEQLFFDAAVRAGLDEDAHLLLERVAGQHPVPPERRVGYVEAAGRIPH</sequence>
<dbReference type="Proteomes" id="UP000660885">
    <property type="component" value="Unassembled WGS sequence"/>
</dbReference>
<reference evidence="3 4" key="1">
    <citation type="submission" date="2021-01" db="EMBL/GenBank/DDBJ databases">
        <title>Belnapia mucosa sp. nov. and Belnapia arida sp. nov., isolated from the Tabernas Desert (Almeria, Spain).</title>
        <authorList>
            <person name="Molina-Menor E."/>
            <person name="Vidal-Verdu A."/>
            <person name="Calonge A."/>
            <person name="Satari L."/>
            <person name="Pereto J."/>
            <person name="Porcar M."/>
        </authorList>
    </citation>
    <scope>NUCLEOTIDE SEQUENCE [LARGE SCALE GENOMIC DNA]</scope>
    <source>
        <strain evidence="3 4">T18</strain>
    </source>
</reference>
<keyword evidence="4" id="KW-1185">Reference proteome</keyword>
<keyword evidence="1" id="KW-0677">Repeat</keyword>
<dbReference type="EMBL" id="JAETWB010000015">
    <property type="protein sequence ID" value="MBL6080642.1"/>
    <property type="molecule type" value="Genomic_DNA"/>
</dbReference>
<protein>
    <recommendedName>
        <fullName evidence="5">Tetratricopeptide repeat-containing protein</fullName>
    </recommendedName>
</protein>
<evidence type="ECO:0000313" key="3">
    <source>
        <dbReference type="EMBL" id="MBL6080642.1"/>
    </source>
</evidence>
<evidence type="ECO:0000256" key="1">
    <source>
        <dbReference type="ARBA" id="ARBA00022737"/>
    </source>
</evidence>
<accession>A0ABS1U7H6</accession>
<dbReference type="PANTHER" id="PTHR16263:SF4">
    <property type="entry name" value="TETRATRICOPEPTIDE REPEAT PROTEIN 38"/>
    <property type="match status" value="1"/>
</dbReference>
<organism evidence="3 4">
    <name type="scientific">Belnapia arida</name>
    <dbReference type="NCBI Taxonomy" id="2804533"/>
    <lineage>
        <taxon>Bacteria</taxon>
        <taxon>Pseudomonadati</taxon>
        <taxon>Pseudomonadota</taxon>
        <taxon>Alphaproteobacteria</taxon>
        <taxon>Acetobacterales</taxon>
        <taxon>Roseomonadaceae</taxon>
        <taxon>Belnapia</taxon>
    </lineage>
</organism>
<proteinExistence type="predicted"/>
<evidence type="ECO:0000313" key="4">
    <source>
        <dbReference type="Proteomes" id="UP000660885"/>
    </source>
</evidence>
<dbReference type="RefSeq" id="WP_202833871.1">
    <property type="nucleotide sequence ID" value="NZ_JAETWB010000015.1"/>
</dbReference>
<keyword evidence="2" id="KW-0802">TPR repeat</keyword>
<evidence type="ECO:0000256" key="2">
    <source>
        <dbReference type="ARBA" id="ARBA00022803"/>
    </source>
</evidence>
<dbReference type="InterPro" id="IPR033891">
    <property type="entry name" value="TTC38"/>
</dbReference>